<dbReference type="EMBL" id="DXBP01000029">
    <property type="protein sequence ID" value="HIZ41703.1"/>
    <property type="molecule type" value="Genomic_DNA"/>
</dbReference>
<dbReference type="Proteomes" id="UP000824048">
    <property type="component" value="Unassembled WGS sequence"/>
</dbReference>
<accession>A0A9D2EQB5</accession>
<keyword evidence="1" id="KW-1133">Transmembrane helix</keyword>
<comment type="caution">
    <text evidence="2">The sequence shown here is derived from an EMBL/GenBank/DDBJ whole genome shotgun (WGS) entry which is preliminary data.</text>
</comment>
<evidence type="ECO:0000313" key="2">
    <source>
        <dbReference type="EMBL" id="HIZ41703.1"/>
    </source>
</evidence>
<evidence type="ECO:0000256" key="1">
    <source>
        <dbReference type="SAM" id="Phobius"/>
    </source>
</evidence>
<sequence length="108" mass="11806">MKKLLYWSLLVSFVCTLSVPLTGLVVHKLASTVFLLLCLVHMAVSRKKPGARRWALLGGVLLAFVSGILSLIFAAVPWVLAVHKVVSITGVFFLAIHIFACRRGFKGD</sequence>
<dbReference type="AlphaFoldDB" id="A0A9D2EQB5"/>
<name>A0A9D2EQB5_9FIRM</name>
<gene>
    <name evidence="2" type="ORF">H9811_03965</name>
</gene>
<reference evidence="2" key="2">
    <citation type="submission" date="2021-04" db="EMBL/GenBank/DDBJ databases">
        <authorList>
            <person name="Gilroy R."/>
        </authorList>
    </citation>
    <scope>NUCLEOTIDE SEQUENCE</scope>
    <source>
        <strain evidence="2">ChiSxjej1B13-11774</strain>
    </source>
</reference>
<evidence type="ECO:0000313" key="3">
    <source>
        <dbReference type="Proteomes" id="UP000824048"/>
    </source>
</evidence>
<protein>
    <submittedName>
        <fullName evidence="2">Heme transporter CcmB</fullName>
    </submittedName>
</protein>
<keyword evidence="1" id="KW-0812">Transmembrane</keyword>
<feature type="transmembrane region" description="Helical" evidence="1">
    <location>
        <begin position="85"/>
        <end position="105"/>
    </location>
</feature>
<organism evidence="2 3">
    <name type="scientific">Candidatus Gemmiger excrementigallinarum</name>
    <dbReference type="NCBI Taxonomy" id="2838609"/>
    <lineage>
        <taxon>Bacteria</taxon>
        <taxon>Bacillati</taxon>
        <taxon>Bacillota</taxon>
        <taxon>Clostridia</taxon>
        <taxon>Eubacteriales</taxon>
        <taxon>Gemmiger</taxon>
    </lineage>
</organism>
<feature type="transmembrane region" description="Helical" evidence="1">
    <location>
        <begin position="56"/>
        <end position="79"/>
    </location>
</feature>
<proteinExistence type="predicted"/>
<keyword evidence="1" id="KW-0472">Membrane</keyword>
<reference evidence="2" key="1">
    <citation type="journal article" date="2021" name="PeerJ">
        <title>Extensive microbial diversity within the chicken gut microbiome revealed by metagenomics and culture.</title>
        <authorList>
            <person name="Gilroy R."/>
            <person name="Ravi A."/>
            <person name="Getino M."/>
            <person name="Pursley I."/>
            <person name="Horton D.L."/>
            <person name="Alikhan N.F."/>
            <person name="Baker D."/>
            <person name="Gharbi K."/>
            <person name="Hall N."/>
            <person name="Watson M."/>
            <person name="Adriaenssens E.M."/>
            <person name="Foster-Nyarko E."/>
            <person name="Jarju S."/>
            <person name="Secka A."/>
            <person name="Antonio M."/>
            <person name="Oren A."/>
            <person name="Chaudhuri R.R."/>
            <person name="La Ragione R."/>
            <person name="Hildebrand F."/>
            <person name="Pallen M.J."/>
        </authorList>
    </citation>
    <scope>NUCLEOTIDE SEQUENCE</scope>
    <source>
        <strain evidence="2">ChiSxjej1B13-11774</strain>
    </source>
</reference>